<evidence type="ECO:0000256" key="5">
    <source>
        <dbReference type="ARBA" id="ARBA00023242"/>
    </source>
</evidence>
<dbReference type="FunFam" id="1.10.10.10:FF:000027">
    <property type="entry name" value="Heat shock transcription factor 1"/>
    <property type="match status" value="1"/>
</dbReference>
<dbReference type="PANTHER" id="PTHR10015">
    <property type="entry name" value="HEAT SHOCK TRANSCRIPTION FACTOR"/>
    <property type="match status" value="1"/>
</dbReference>
<comment type="subcellular location">
    <subcellularLocation>
        <location evidence="1">Nucleus</location>
    </subcellularLocation>
</comment>
<feature type="compositionally biased region" description="Low complexity" evidence="7">
    <location>
        <begin position="464"/>
        <end position="480"/>
    </location>
</feature>
<proteinExistence type="inferred from homology"/>
<evidence type="ECO:0000256" key="2">
    <source>
        <dbReference type="ARBA" id="ARBA00023015"/>
    </source>
</evidence>
<dbReference type="InterPro" id="IPR000232">
    <property type="entry name" value="HSF_DNA-bd"/>
</dbReference>
<dbReference type="eggNOG" id="KOG0627">
    <property type="taxonomic scope" value="Eukaryota"/>
</dbReference>
<feature type="compositionally biased region" description="Low complexity" evidence="7">
    <location>
        <begin position="16"/>
        <end position="30"/>
    </location>
</feature>
<evidence type="ECO:0000313" key="10">
    <source>
        <dbReference type="Proteomes" id="UP000008743"/>
    </source>
</evidence>
<dbReference type="Pfam" id="PF00447">
    <property type="entry name" value="HSF_DNA-bind"/>
    <property type="match status" value="1"/>
</dbReference>
<feature type="compositionally biased region" description="Low complexity" evidence="7">
    <location>
        <begin position="176"/>
        <end position="191"/>
    </location>
</feature>
<name>A0A0D2X4M2_CAPO3</name>
<dbReference type="AlphaFoldDB" id="A0A0D2X4M2"/>
<dbReference type="GO" id="GO:0003700">
    <property type="term" value="F:DNA-binding transcription factor activity"/>
    <property type="evidence" value="ECO:0007669"/>
    <property type="project" value="InterPro"/>
</dbReference>
<feature type="region of interest" description="Disordered" evidence="7">
    <location>
        <begin position="175"/>
        <end position="194"/>
    </location>
</feature>
<dbReference type="EMBL" id="KE346371">
    <property type="protein sequence ID" value="KJE96304.1"/>
    <property type="molecule type" value="Genomic_DNA"/>
</dbReference>
<dbReference type="SUPFAM" id="SSF46785">
    <property type="entry name" value="Winged helix' DNA-binding domain"/>
    <property type="match status" value="1"/>
</dbReference>
<dbReference type="PRINTS" id="PR00056">
    <property type="entry name" value="HSFDOMAIN"/>
</dbReference>
<gene>
    <name evidence="9" type="ORF">CAOG_006646</name>
</gene>
<dbReference type="PANTHER" id="PTHR10015:SF427">
    <property type="entry name" value="HEAT SHOCK FACTOR PROTEIN"/>
    <property type="match status" value="1"/>
</dbReference>
<dbReference type="SMART" id="SM00415">
    <property type="entry name" value="HSF"/>
    <property type="match status" value="1"/>
</dbReference>
<dbReference type="GO" id="GO:0005634">
    <property type="term" value="C:nucleus"/>
    <property type="evidence" value="ECO:0007669"/>
    <property type="project" value="UniProtKB-SubCell"/>
</dbReference>
<dbReference type="STRING" id="595528.A0A0D2X4M2"/>
<comment type="similarity">
    <text evidence="6">Belongs to the HSF family.</text>
</comment>
<dbReference type="OrthoDB" id="60033at2759"/>
<protein>
    <recommendedName>
        <fullName evidence="8">HSF-type DNA-binding domain-containing protein</fullName>
    </recommendedName>
</protein>
<feature type="domain" description="HSF-type DNA-binding" evidence="8">
    <location>
        <begin position="115"/>
        <end position="139"/>
    </location>
</feature>
<evidence type="ECO:0000256" key="1">
    <source>
        <dbReference type="ARBA" id="ARBA00004123"/>
    </source>
</evidence>
<dbReference type="Proteomes" id="UP000008743">
    <property type="component" value="Unassembled WGS sequence"/>
</dbReference>
<keyword evidence="2" id="KW-0805">Transcription regulation</keyword>
<feature type="region of interest" description="Disordered" evidence="7">
    <location>
        <begin position="451"/>
        <end position="480"/>
    </location>
</feature>
<dbReference type="PROSITE" id="PS00434">
    <property type="entry name" value="HSF_DOMAIN"/>
    <property type="match status" value="1"/>
</dbReference>
<dbReference type="Gene3D" id="1.10.10.10">
    <property type="entry name" value="Winged helix-like DNA-binding domain superfamily/Winged helix DNA-binding domain"/>
    <property type="match status" value="1"/>
</dbReference>
<dbReference type="GO" id="GO:0043565">
    <property type="term" value="F:sequence-specific DNA binding"/>
    <property type="evidence" value="ECO:0007669"/>
    <property type="project" value="InterPro"/>
</dbReference>
<keyword evidence="5" id="KW-0539">Nucleus</keyword>
<organism evidence="9 10">
    <name type="scientific">Capsaspora owczarzaki (strain ATCC 30864)</name>
    <dbReference type="NCBI Taxonomy" id="595528"/>
    <lineage>
        <taxon>Eukaryota</taxon>
        <taxon>Filasterea</taxon>
        <taxon>Capsaspora</taxon>
    </lineage>
</organism>
<keyword evidence="10" id="KW-1185">Reference proteome</keyword>
<sequence>MKRASQRAAKTTEAQSAASDTESPSTTTTAAGGGGGGAGHGSELRVVLATAADEAQQQPQQRPAARTGEPAAIPAFIGKLLAMLSDPNASGIIEWSPAGTSLRVMNAPTFAKEMLPRYFKHSNFTSFVRQLNMYGFHKIVGVIQNTLQSGDESWEFSNPYVKRDQPELLKFVRRNAPPSSASHPAAGSTAPLPLPTQTQEATAILAMSPGSAAAASQLANANEMKRLVTELQHIKSQQRGIKARLDHMEQDNIALQKTVAAARDRHDEQDKVLKKILTFLAAIYAPGRTTLSGVGTETGNSSRLAIGAPFVVSPAGTISTNAGGAIPMPPATDVLTPGIWSSPAAPAVLDLFDGAAVPGKPTKSTSTSATASLPLHLRVADQLHHDHLRTERPDVPLIETESGYPPVIPMDVASLPEVALSPADLEAVRLDALARMKGHHYYYENLESGPSTVIDPPSPSANIASPLPTTTTTTTSSSAALSQTDKASTIARAANDLFSSSLASEVDDVQRNIDSVTSGLFAGQYGFDQDTLNALMTEARPGSSPSDYLGHPALPNGNIDAETHIDGLLQHLNQLADNNTLPATVTHAMYPNARVTDLDSDEIMNETRLVDMAAYANAHGNKDVADGKARKAPRFDPAVSGIVDLDEEDWPLDSTTNNAPETAAPTIEDLPVGRGLKRKH</sequence>
<evidence type="ECO:0000256" key="6">
    <source>
        <dbReference type="RuleBase" id="RU004020"/>
    </source>
</evidence>
<evidence type="ECO:0000313" key="9">
    <source>
        <dbReference type="EMBL" id="KJE96304.1"/>
    </source>
</evidence>
<feature type="region of interest" description="Disordered" evidence="7">
    <location>
        <begin position="1"/>
        <end position="45"/>
    </location>
</feature>
<dbReference type="InterPro" id="IPR036390">
    <property type="entry name" value="WH_DNA-bd_sf"/>
</dbReference>
<dbReference type="PhylomeDB" id="A0A0D2X4M2"/>
<feature type="compositionally biased region" description="Low complexity" evidence="7">
    <location>
        <begin position="655"/>
        <end position="666"/>
    </location>
</feature>
<keyword evidence="4" id="KW-0804">Transcription</keyword>
<feature type="compositionally biased region" description="Gly residues" evidence="7">
    <location>
        <begin position="31"/>
        <end position="40"/>
    </location>
</feature>
<evidence type="ECO:0000256" key="3">
    <source>
        <dbReference type="ARBA" id="ARBA00023125"/>
    </source>
</evidence>
<evidence type="ECO:0000256" key="4">
    <source>
        <dbReference type="ARBA" id="ARBA00023163"/>
    </source>
</evidence>
<dbReference type="InterPro" id="IPR036388">
    <property type="entry name" value="WH-like_DNA-bd_sf"/>
</dbReference>
<dbReference type="RefSeq" id="XP_004344267.1">
    <property type="nucleotide sequence ID" value="XM_004344217.2"/>
</dbReference>
<evidence type="ECO:0000259" key="8">
    <source>
        <dbReference type="PROSITE" id="PS00434"/>
    </source>
</evidence>
<accession>A0A0D2X4M2</accession>
<evidence type="ECO:0000256" key="7">
    <source>
        <dbReference type="SAM" id="MobiDB-lite"/>
    </source>
</evidence>
<dbReference type="InParanoid" id="A0A0D2X4M2"/>
<reference evidence="10" key="1">
    <citation type="submission" date="2011-02" db="EMBL/GenBank/DDBJ databases">
        <title>The Genome Sequence of Capsaspora owczarzaki ATCC 30864.</title>
        <authorList>
            <person name="Russ C."/>
            <person name="Cuomo C."/>
            <person name="Burger G."/>
            <person name="Gray M.W."/>
            <person name="Holland P.W.H."/>
            <person name="King N."/>
            <person name="Lang F.B.F."/>
            <person name="Roger A.J."/>
            <person name="Ruiz-Trillo I."/>
            <person name="Young S.K."/>
            <person name="Zeng Q."/>
            <person name="Gargeya S."/>
            <person name="Alvarado L."/>
            <person name="Berlin A."/>
            <person name="Chapman S.B."/>
            <person name="Chen Z."/>
            <person name="Freedman E."/>
            <person name="Gellesch M."/>
            <person name="Goldberg J."/>
            <person name="Griggs A."/>
            <person name="Gujja S."/>
            <person name="Heilman E."/>
            <person name="Heiman D."/>
            <person name="Howarth C."/>
            <person name="Mehta T."/>
            <person name="Neiman D."/>
            <person name="Pearson M."/>
            <person name="Roberts A."/>
            <person name="Saif S."/>
            <person name="Shea T."/>
            <person name="Shenoy N."/>
            <person name="Sisk P."/>
            <person name="Stolte C."/>
            <person name="Sykes S."/>
            <person name="White J."/>
            <person name="Yandava C."/>
            <person name="Haas B."/>
            <person name="Nusbaum C."/>
            <person name="Birren B."/>
        </authorList>
    </citation>
    <scope>NUCLEOTIDE SEQUENCE</scope>
    <source>
        <strain evidence="10">ATCC 30864</strain>
    </source>
</reference>
<keyword evidence="3" id="KW-0238">DNA-binding</keyword>
<feature type="region of interest" description="Disordered" evidence="7">
    <location>
        <begin position="648"/>
        <end position="680"/>
    </location>
</feature>